<feature type="transmembrane region" description="Helical" evidence="1">
    <location>
        <begin position="6"/>
        <end position="26"/>
    </location>
</feature>
<evidence type="ECO:0000313" key="3">
    <source>
        <dbReference type="Proteomes" id="UP001597197"/>
    </source>
</evidence>
<dbReference type="Proteomes" id="UP001597197">
    <property type="component" value="Unassembled WGS sequence"/>
</dbReference>
<reference evidence="3" key="1">
    <citation type="journal article" date="2019" name="Int. J. Syst. Evol. Microbiol.">
        <title>The Global Catalogue of Microorganisms (GCM) 10K type strain sequencing project: providing services to taxonomists for standard genome sequencing and annotation.</title>
        <authorList>
            <consortium name="The Broad Institute Genomics Platform"/>
            <consortium name="The Broad Institute Genome Sequencing Center for Infectious Disease"/>
            <person name="Wu L."/>
            <person name="Ma J."/>
        </authorList>
    </citation>
    <scope>NUCLEOTIDE SEQUENCE [LARGE SCALE GENOMIC DNA]</scope>
    <source>
        <strain evidence="3">CGMCC 1.15795</strain>
    </source>
</reference>
<protein>
    <recommendedName>
        <fullName evidence="4">DUF4350 domain-containing protein</fullName>
    </recommendedName>
</protein>
<feature type="transmembrane region" description="Helical" evidence="1">
    <location>
        <begin position="35"/>
        <end position="53"/>
    </location>
</feature>
<dbReference type="RefSeq" id="WP_382310939.1">
    <property type="nucleotide sequence ID" value="NZ_JBHUFD010000001.1"/>
</dbReference>
<evidence type="ECO:0000256" key="1">
    <source>
        <dbReference type="SAM" id="Phobius"/>
    </source>
</evidence>
<keyword evidence="1" id="KW-1133">Transmembrane helix</keyword>
<sequence length="598" mass="63289">MSSPLLSYLLLGGCLLLGLWLVAAAWRRPDPRRRLLRVLASALLPLGLWFSAYPPTRAVPTTQSAAILLTKGYQPDSLRQLRQRLGAGTPVWSYGVPAPAGTRPLGSLLALAEQRPALRQLHVLGHGLPAADLGALGNVPLQAHTAPAFEGFRQAHWNSQLRLGQALVVEGTVAAGSAPAWVSLRAAGAGRDSVRLTKSGAFRLRYLPKAAGRQLPELVLRQYGRVVATEPVPVEVTTTALPPVLLLSATPSFEFKFLKNNLVAQGRAVGLRSIVSTGLVQTEFINQPAQPLDHLTPALLSRYAVVVADAATLAALPAAENQALRAATQAGRLGIVVLADIAPLPAAAPARAAFAIVAQPTTGPSANPQPVTWPGAPAGLRATLPAHLRPTAALKPLVNGPNAALVAASRRFGLGTVVVSVVPATFRWALQGQETAYGAFWSQLLVAATPPPALAATWQLASRWPRPQYPLALRLSGALPAPAALPTVRPLAGGAAVQLALAQDLRLPEWSTAQYWPRTAGWHQVQGPGRTAYNFFVYDSAAWRGPELAERRQALAQHLGTHKLGSAAAGAKQEPWPAGWFFGLFLLAAGFLWLEEKL</sequence>
<dbReference type="EMBL" id="JBHUFD010000001">
    <property type="protein sequence ID" value="MFD1870832.1"/>
    <property type="molecule type" value="Genomic_DNA"/>
</dbReference>
<name>A0ABW4QMQ2_9BACT</name>
<gene>
    <name evidence="2" type="ORF">ACFSDX_00225</name>
</gene>
<feature type="transmembrane region" description="Helical" evidence="1">
    <location>
        <begin position="576"/>
        <end position="594"/>
    </location>
</feature>
<organism evidence="2 3">
    <name type="scientific">Hymenobacter bucti</name>
    <dbReference type="NCBI Taxonomy" id="1844114"/>
    <lineage>
        <taxon>Bacteria</taxon>
        <taxon>Pseudomonadati</taxon>
        <taxon>Bacteroidota</taxon>
        <taxon>Cytophagia</taxon>
        <taxon>Cytophagales</taxon>
        <taxon>Hymenobacteraceae</taxon>
        <taxon>Hymenobacter</taxon>
    </lineage>
</organism>
<accession>A0ABW4QMQ2</accession>
<comment type="caution">
    <text evidence="2">The sequence shown here is derived from an EMBL/GenBank/DDBJ whole genome shotgun (WGS) entry which is preliminary data.</text>
</comment>
<keyword evidence="1" id="KW-0472">Membrane</keyword>
<evidence type="ECO:0008006" key="4">
    <source>
        <dbReference type="Google" id="ProtNLM"/>
    </source>
</evidence>
<evidence type="ECO:0000313" key="2">
    <source>
        <dbReference type="EMBL" id="MFD1870832.1"/>
    </source>
</evidence>
<proteinExistence type="predicted"/>
<keyword evidence="1" id="KW-0812">Transmembrane</keyword>
<keyword evidence="3" id="KW-1185">Reference proteome</keyword>